<keyword evidence="2" id="KW-0547">Nucleotide-binding</keyword>
<dbReference type="AlphaFoldDB" id="A0A699KEN4"/>
<keyword evidence="2" id="KW-0347">Helicase</keyword>
<accession>A0A699KEN4</accession>
<dbReference type="PANTHER" id="PTHR10492:SF96">
    <property type="entry name" value="ATP-DEPENDENT DNA HELICASE"/>
    <property type="match status" value="1"/>
</dbReference>
<protein>
    <submittedName>
        <fullName evidence="2">DNA helicase</fullName>
    </submittedName>
</protein>
<sequence>MKVDIPAKVSEAKVFCAIEQSRLDWVRDHQNDLRSDYLLGLYDLFPEEIVKEYKLDRISCYQEHLLEDHDILARDKAIHGTVSRPTTSDMADIVCRVFEQKVNDFINFLKYERPFGYVIAFVYTIEFQKRGLPHCHTLLWVDSSSKIRNAVEIDEYINTEIPDPVKDPRGFKVVTELMMHGPYGVANPSASCKEKGICNKHFPKRYNDNTFFDINGYAHYQRRQIEVHFMKGESRLDNSNMVSYNRVQILNVHLENAQRVTFHERDRLDIIVNMLEKKKTTLTE</sequence>
<evidence type="ECO:0000259" key="1">
    <source>
        <dbReference type="Pfam" id="PF14214"/>
    </source>
</evidence>
<dbReference type="EMBL" id="BKCJ010511975">
    <property type="protein sequence ID" value="GFA90840.1"/>
    <property type="molecule type" value="Genomic_DNA"/>
</dbReference>
<evidence type="ECO:0000313" key="2">
    <source>
        <dbReference type="EMBL" id="GFA90840.1"/>
    </source>
</evidence>
<comment type="caution">
    <text evidence="2">The sequence shown here is derived from an EMBL/GenBank/DDBJ whole genome shotgun (WGS) entry which is preliminary data.</text>
</comment>
<keyword evidence="2" id="KW-0067">ATP-binding</keyword>
<proteinExistence type="predicted"/>
<name>A0A699KEN4_TANCI</name>
<reference evidence="2" key="1">
    <citation type="journal article" date="2019" name="Sci. Rep.">
        <title>Draft genome of Tanacetum cinerariifolium, the natural source of mosquito coil.</title>
        <authorList>
            <person name="Yamashiro T."/>
            <person name="Shiraishi A."/>
            <person name="Satake H."/>
            <person name="Nakayama K."/>
        </authorList>
    </citation>
    <scope>NUCLEOTIDE SEQUENCE</scope>
</reference>
<dbReference type="PANTHER" id="PTHR10492">
    <property type="match status" value="1"/>
</dbReference>
<feature type="non-terminal residue" evidence="2">
    <location>
        <position position="284"/>
    </location>
</feature>
<dbReference type="Pfam" id="PF14214">
    <property type="entry name" value="Helitron_like_N"/>
    <property type="match status" value="1"/>
</dbReference>
<gene>
    <name evidence="2" type="ORF">Tci_662812</name>
</gene>
<keyword evidence="2" id="KW-0378">Hydrolase</keyword>
<feature type="domain" description="Helitron helicase-like" evidence="1">
    <location>
        <begin position="86"/>
        <end position="139"/>
    </location>
</feature>
<organism evidence="2">
    <name type="scientific">Tanacetum cinerariifolium</name>
    <name type="common">Dalmatian daisy</name>
    <name type="synonym">Chrysanthemum cinerariifolium</name>
    <dbReference type="NCBI Taxonomy" id="118510"/>
    <lineage>
        <taxon>Eukaryota</taxon>
        <taxon>Viridiplantae</taxon>
        <taxon>Streptophyta</taxon>
        <taxon>Embryophyta</taxon>
        <taxon>Tracheophyta</taxon>
        <taxon>Spermatophyta</taxon>
        <taxon>Magnoliopsida</taxon>
        <taxon>eudicotyledons</taxon>
        <taxon>Gunneridae</taxon>
        <taxon>Pentapetalae</taxon>
        <taxon>asterids</taxon>
        <taxon>campanulids</taxon>
        <taxon>Asterales</taxon>
        <taxon>Asteraceae</taxon>
        <taxon>Asteroideae</taxon>
        <taxon>Anthemideae</taxon>
        <taxon>Anthemidinae</taxon>
        <taxon>Tanacetum</taxon>
    </lineage>
</organism>
<dbReference type="GO" id="GO:0004386">
    <property type="term" value="F:helicase activity"/>
    <property type="evidence" value="ECO:0007669"/>
    <property type="project" value="UniProtKB-KW"/>
</dbReference>
<dbReference type="InterPro" id="IPR025476">
    <property type="entry name" value="Helitron_helicase-like"/>
</dbReference>